<dbReference type="AlphaFoldDB" id="A0A0D2APJ3"/>
<dbReference type="Pfam" id="PF00026">
    <property type="entry name" value="Asp"/>
    <property type="match status" value="1"/>
</dbReference>
<dbReference type="InterPro" id="IPR033121">
    <property type="entry name" value="PEPTIDASE_A1"/>
</dbReference>
<dbReference type="PANTHER" id="PTHR47966">
    <property type="entry name" value="BETA-SITE APP-CLEAVING ENZYME, ISOFORM A-RELATED"/>
    <property type="match status" value="1"/>
</dbReference>
<feature type="domain" description="Peptidase A1" evidence="7">
    <location>
        <begin position="101"/>
        <end position="446"/>
    </location>
</feature>
<dbReference type="InterPro" id="IPR001969">
    <property type="entry name" value="Aspartic_peptidase_AS"/>
</dbReference>
<dbReference type="InterPro" id="IPR034164">
    <property type="entry name" value="Pepsin-like_dom"/>
</dbReference>
<dbReference type="GO" id="GO:0004190">
    <property type="term" value="F:aspartic-type endopeptidase activity"/>
    <property type="evidence" value="ECO:0007669"/>
    <property type="project" value="UniProtKB-KW"/>
</dbReference>
<dbReference type="Proteomes" id="UP000053259">
    <property type="component" value="Unassembled WGS sequence"/>
</dbReference>
<evidence type="ECO:0000259" key="7">
    <source>
        <dbReference type="PROSITE" id="PS51767"/>
    </source>
</evidence>
<evidence type="ECO:0000256" key="3">
    <source>
        <dbReference type="PIRSR" id="PIRSR601461-1"/>
    </source>
</evidence>
<reference evidence="8 9" key="1">
    <citation type="submission" date="2015-01" db="EMBL/GenBank/DDBJ databases">
        <title>The Genome Sequence of Ochroconis gallopava CBS43764.</title>
        <authorList>
            <consortium name="The Broad Institute Genomics Platform"/>
            <person name="Cuomo C."/>
            <person name="de Hoog S."/>
            <person name="Gorbushina A."/>
            <person name="Stielow B."/>
            <person name="Teixiera M."/>
            <person name="Abouelleil A."/>
            <person name="Chapman S.B."/>
            <person name="Priest M."/>
            <person name="Young S.K."/>
            <person name="Wortman J."/>
            <person name="Nusbaum C."/>
            <person name="Birren B."/>
        </authorList>
    </citation>
    <scope>NUCLEOTIDE SEQUENCE [LARGE SCALE GENOMIC DNA]</scope>
    <source>
        <strain evidence="8 9">CBS 43764</strain>
    </source>
</reference>
<dbReference type="EMBL" id="KN847531">
    <property type="protein sequence ID" value="KIW08455.1"/>
    <property type="molecule type" value="Genomic_DNA"/>
</dbReference>
<evidence type="ECO:0000256" key="4">
    <source>
        <dbReference type="PIRSR" id="PIRSR601461-2"/>
    </source>
</evidence>
<dbReference type="PRINTS" id="PR00792">
    <property type="entry name" value="PEPSIN"/>
</dbReference>
<feature type="disulfide bond" evidence="4">
    <location>
        <begin position="367"/>
        <end position="404"/>
    </location>
</feature>
<feature type="active site" evidence="3">
    <location>
        <position position="117"/>
    </location>
</feature>
<dbReference type="PROSITE" id="PS51767">
    <property type="entry name" value="PEPTIDASE_A1"/>
    <property type="match status" value="1"/>
</dbReference>
<accession>A0A0D2APJ3</accession>
<dbReference type="InterPro" id="IPR021109">
    <property type="entry name" value="Peptidase_aspartic_dom_sf"/>
</dbReference>
<dbReference type="OrthoDB" id="15189at2759"/>
<keyword evidence="4" id="KW-1015">Disulfide bond</keyword>
<dbReference type="PROSITE" id="PS00141">
    <property type="entry name" value="ASP_PROTEASE"/>
    <property type="match status" value="2"/>
</dbReference>
<feature type="active site" evidence="3">
    <location>
        <position position="329"/>
    </location>
</feature>
<evidence type="ECO:0000313" key="8">
    <source>
        <dbReference type="EMBL" id="KIW08455.1"/>
    </source>
</evidence>
<name>A0A0D2APJ3_9PEZI</name>
<dbReference type="GO" id="GO:0000324">
    <property type="term" value="C:fungal-type vacuole"/>
    <property type="evidence" value="ECO:0007669"/>
    <property type="project" value="TreeGrafter"/>
</dbReference>
<keyword evidence="2 5" id="KW-0064">Aspartyl protease</keyword>
<proteinExistence type="inferred from homology"/>
<dbReference type="STRING" id="253628.A0A0D2APJ3"/>
<dbReference type="Gene3D" id="2.40.70.10">
    <property type="entry name" value="Acid Proteases"/>
    <property type="match status" value="2"/>
</dbReference>
<sequence length="468" mass="50971">MGLRAYIEKPIAFSDANYAEGYNVPISPVHASSPSSRYIQLLLTANESYSCLLSPKAGTILHRLPERYKQQAQHQAGPVNDQSKDKHRGSSPIQNDNNIVYMTPVKVGGQSLQLVIDTGSSDTWLVSDPFQCKNDAQMPVEEDHCKFGNRYERTATFEQDKQYTFSIAYADGERLKGIIGRETVAIGGITNKNTTIALAHEANWHGDGVSSGLFGLAFPTITHAMKGDRPTRYDPVFFSMYKKSLIAPVFSVALNRKNEGPGVLSLGGLPYKRAAALRYEDDFAVVPMEKIGMADKATGQMQYTLYVADADGFVVGDGVYNFPAKMLVDTGTTMSSVPPTIMRAIEAAWSPPIWPPCTAKDICRIPCDSVPPKFAIVLGGKQVEIDAKDMVLTHDKDQGGGRICALGVAPDESLASGGNGLSMIGGSFMKSILVVFDVGAAELRFAKRVRNTRRNKKERSKKRAGECV</sequence>
<feature type="region of interest" description="Disordered" evidence="6">
    <location>
        <begin position="68"/>
        <end position="96"/>
    </location>
</feature>
<organism evidence="8 9">
    <name type="scientific">Verruconis gallopava</name>
    <dbReference type="NCBI Taxonomy" id="253628"/>
    <lineage>
        <taxon>Eukaryota</taxon>
        <taxon>Fungi</taxon>
        <taxon>Dikarya</taxon>
        <taxon>Ascomycota</taxon>
        <taxon>Pezizomycotina</taxon>
        <taxon>Dothideomycetes</taxon>
        <taxon>Pleosporomycetidae</taxon>
        <taxon>Venturiales</taxon>
        <taxon>Sympoventuriaceae</taxon>
        <taxon>Verruconis</taxon>
    </lineage>
</organism>
<evidence type="ECO:0000256" key="6">
    <source>
        <dbReference type="SAM" id="MobiDB-lite"/>
    </source>
</evidence>
<dbReference type="CDD" id="cd05471">
    <property type="entry name" value="pepsin_like"/>
    <property type="match status" value="1"/>
</dbReference>
<dbReference type="VEuPathDB" id="FungiDB:PV09_01358"/>
<keyword evidence="9" id="KW-1185">Reference proteome</keyword>
<protein>
    <recommendedName>
        <fullName evidence="7">Peptidase A1 domain-containing protein</fullName>
    </recommendedName>
</protein>
<dbReference type="RefSeq" id="XP_016218324.1">
    <property type="nucleotide sequence ID" value="XM_016354229.1"/>
</dbReference>
<evidence type="ECO:0000256" key="1">
    <source>
        <dbReference type="ARBA" id="ARBA00007447"/>
    </source>
</evidence>
<keyword evidence="5" id="KW-0645">Protease</keyword>
<dbReference type="GeneID" id="27309331"/>
<dbReference type="GO" id="GO:0006508">
    <property type="term" value="P:proteolysis"/>
    <property type="evidence" value="ECO:0007669"/>
    <property type="project" value="UniProtKB-KW"/>
</dbReference>
<comment type="similarity">
    <text evidence="1 5">Belongs to the peptidase A1 family.</text>
</comment>
<dbReference type="PANTHER" id="PTHR47966:SF47">
    <property type="entry name" value="ENDOPEPTIDASE, PUTATIVE (AFU_ORTHOLOGUE AFUA_3G01220)-RELATED"/>
    <property type="match status" value="1"/>
</dbReference>
<gene>
    <name evidence="8" type="ORF">PV09_01358</name>
</gene>
<evidence type="ECO:0000256" key="5">
    <source>
        <dbReference type="RuleBase" id="RU000454"/>
    </source>
</evidence>
<keyword evidence="5" id="KW-0378">Hydrolase</keyword>
<dbReference type="InterPro" id="IPR001461">
    <property type="entry name" value="Aspartic_peptidase_A1"/>
</dbReference>
<evidence type="ECO:0000313" key="9">
    <source>
        <dbReference type="Proteomes" id="UP000053259"/>
    </source>
</evidence>
<dbReference type="SUPFAM" id="SSF50630">
    <property type="entry name" value="Acid proteases"/>
    <property type="match status" value="1"/>
</dbReference>
<dbReference type="HOGENOM" id="CLU_562606_0_0_1"/>
<evidence type="ECO:0000256" key="2">
    <source>
        <dbReference type="ARBA" id="ARBA00022750"/>
    </source>
</evidence>
<dbReference type="InParanoid" id="A0A0D2APJ3"/>